<comment type="similarity">
    <text evidence="2">Belongs to the CRISP family.</text>
</comment>
<comment type="caution">
    <text evidence="6">The sequence shown here is derived from an EMBL/GenBank/DDBJ whole genome shotgun (WGS) entry which is preliminary data.</text>
</comment>
<dbReference type="EMBL" id="VBQZ03000003">
    <property type="protein sequence ID" value="MXQ80162.1"/>
    <property type="molecule type" value="Genomic_DNA"/>
</dbReference>
<dbReference type="PRINTS" id="PR00838">
    <property type="entry name" value="V5ALLERGEN"/>
</dbReference>
<dbReference type="CDD" id="cd05385">
    <property type="entry name" value="CAP_GLIPR1-like"/>
    <property type="match status" value="1"/>
</dbReference>
<keyword evidence="4" id="KW-0472">Membrane</keyword>
<evidence type="ECO:0000256" key="2">
    <source>
        <dbReference type="ARBA" id="ARBA00009923"/>
    </source>
</evidence>
<evidence type="ECO:0000256" key="4">
    <source>
        <dbReference type="ARBA" id="ARBA00023136"/>
    </source>
</evidence>
<dbReference type="Pfam" id="PF00188">
    <property type="entry name" value="CAP"/>
    <property type="match status" value="1"/>
</dbReference>
<dbReference type="PROSITE" id="PS01009">
    <property type="entry name" value="CRISP_1"/>
    <property type="match status" value="1"/>
</dbReference>
<dbReference type="GO" id="GO:0016020">
    <property type="term" value="C:membrane"/>
    <property type="evidence" value="ECO:0007669"/>
    <property type="project" value="UniProtKB-SubCell"/>
</dbReference>
<keyword evidence="3" id="KW-0732">Signal</keyword>
<evidence type="ECO:0000313" key="7">
    <source>
        <dbReference type="Proteomes" id="UP000322234"/>
    </source>
</evidence>
<dbReference type="InterPro" id="IPR035940">
    <property type="entry name" value="CAP_sf"/>
</dbReference>
<dbReference type="AlphaFoldDB" id="A0A6B0QSW4"/>
<dbReference type="InterPro" id="IPR001283">
    <property type="entry name" value="CRISP-related"/>
</dbReference>
<dbReference type="PROSITE" id="PS01010">
    <property type="entry name" value="CRISP_2"/>
    <property type="match status" value="1"/>
</dbReference>
<proteinExistence type="inferred from homology"/>
<dbReference type="InterPro" id="IPR034121">
    <property type="entry name" value="SCP_GLIPR-1-like"/>
</dbReference>
<dbReference type="Proteomes" id="UP000322234">
    <property type="component" value="Unassembled WGS sequence"/>
</dbReference>
<dbReference type="FunFam" id="3.40.33.10:FF:000008">
    <property type="entry name" value="GLI pathogenesis-related 1 (Glioma)"/>
    <property type="match status" value="1"/>
</dbReference>
<sequence>MCCLRVAIWFTIQAPSAVIPDWIPRKHLEWVLEWVKLHHKATQGFILQPRTFCTGELAVCRAPLRGAPYCALAHTGLKPSPEVRAGGRGRKPGAGKVGETEPLGVCEAERFLSRTMILRKKLSYLWTLGLCLVASKSPPKAPSITNDRFIEECLRLHNEARTNVSPPAADMKYMSWDEALAKTAEAWAKKCKFIHNSCSSKSFKCHPTFQYAGENLWLGPLTISAAKFAINMWYDERKFYDFNTRSCSQVCGHYTQVVWAYSYKVGCAVAVCPNLGSPDSALLVCNYAPAGNYPNMSPYTNGTPCSMCQGDTCENNLCRNKERDKSQRYPNWNPSGTRQLIACNPLYLISVLLTIF</sequence>
<keyword evidence="7" id="KW-1185">Reference proteome</keyword>
<dbReference type="InterPro" id="IPR018244">
    <property type="entry name" value="Allrgn_V5/Tpx1_CS"/>
</dbReference>
<dbReference type="GO" id="GO:0005576">
    <property type="term" value="C:extracellular region"/>
    <property type="evidence" value="ECO:0007669"/>
    <property type="project" value="InterPro"/>
</dbReference>
<evidence type="ECO:0000256" key="1">
    <source>
        <dbReference type="ARBA" id="ARBA00004370"/>
    </source>
</evidence>
<evidence type="ECO:0000256" key="3">
    <source>
        <dbReference type="ARBA" id="ARBA00022729"/>
    </source>
</evidence>
<accession>A0A6B0QSW4</accession>
<comment type="subcellular location">
    <subcellularLocation>
        <location evidence="1">Membrane</location>
    </subcellularLocation>
</comment>
<protein>
    <recommendedName>
        <fullName evidence="5">SCP domain-containing protein</fullName>
    </recommendedName>
</protein>
<feature type="domain" description="SCP" evidence="5">
    <location>
        <begin position="148"/>
        <end position="295"/>
    </location>
</feature>
<dbReference type="InterPro" id="IPR014044">
    <property type="entry name" value="CAP_dom"/>
</dbReference>
<evidence type="ECO:0000259" key="5">
    <source>
        <dbReference type="SMART" id="SM00198"/>
    </source>
</evidence>
<organism evidence="6 7">
    <name type="scientific">Bos mutus</name>
    <name type="common">wild yak</name>
    <dbReference type="NCBI Taxonomy" id="72004"/>
    <lineage>
        <taxon>Eukaryota</taxon>
        <taxon>Metazoa</taxon>
        <taxon>Chordata</taxon>
        <taxon>Craniata</taxon>
        <taxon>Vertebrata</taxon>
        <taxon>Euteleostomi</taxon>
        <taxon>Mammalia</taxon>
        <taxon>Eutheria</taxon>
        <taxon>Laurasiatheria</taxon>
        <taxon>Artiodactyla</taxon>
        <taxon>Ruminantia</taxon>
        <taxon>Pecora</taxon>
        <taxon>Bovidae</taxon>
        <taxon>Bovinae</taxon>
        <taxon>Bos</taxon>
    </lineage>
</organism>
<dbReference type="Gene3D" id="3.40.33.10">
    <property type="entry name" value="CAP"/>
    <property type="match status" value="1"/>
</dbReference>
<gene>
    <name evidence="6" type="ORF">E5288_WYG013577</name>
</gene>
<reference evidence="6" key="1">
    <citation type="submission" date="2019-10" db="EMBL/GenBank/DDBJ databases">
        <title>The sequence and de novo assembly of the wild yak genome.</title>
        <authorList>
            <person name="Liu Y."/>
        </authorList>
    </citation>
    <scope>NUCLEOTIDE SEQUENCE [LARGE SCALE GENOMIC DNA]</scope>
    <source>
        <strain evidence="6">WY2019</strain>
    </source>
</reference>
<dbReference type="SMART" id="SM00198">
    <property type="entry name" value="SCP"/>
    <property type="match status" value="1"/>
</dbReference>
<name>A0A6B0QSW4_9CETA</name>
<dbReference type="InterPro" id="IPR002413">
    <property type="entry name" value="V5_allergen-like"/>
</dbReference>
<dbReference type="PANTHER" id="PTHR10334">
    <property type="entry name" value="CYSTEINE-RICH SECRETORY PROTEIN-RELATED"/>
    <property type="match status" value="1"/>
</dbReference>
<dbReference type="SUPFAM" id="SSF55797">
    <property type="entry name" value="PR-1-like"/>
    <property type="match status" value="1"/>
</dbReference>
<evidence type="ECO:0000313" key="6">
    <source>
        <dbReference type="EMBL" id="MXQ80162.1"/>
    </source>
</evidence>
<dbReference type="PRINTS" id="PR00837">
    <property type="entry name" value="V5TPXLIKE"/>
</dbReference>